<gene>
    <name evidence="3" type="ORF">H5P28_11980</name>
</gene>
<feature type="transmembrane region" description="Helical" evidence="1">
    <location>
        <begin position="690"/>
        <end position="713"/>
    </location>
</feature>
<accession>A0A842HH77</accession>
<dbReference type="InterPro" id="IPR000883">
    <property type="entry name" value="Cyt_C_Oxase_1"/>
</dbReference>
<dbReference type="Pfam" id="PF22085">
    <property type="entry name" value="NorB_cytochrome_c-like"/>
    <property type="match status" value="1"/>
</dbReference>
<keyword evidence="4" id="KW-1185">Reference proteome</keyword>
<dbReference type="AlphaFoldDB" id="A0A842HH77"/>
<dbReference type="EMBL" id="JACHVB010000035">
    <property type="protein sequence ID" value="MBC2594976.1"/>
    <property type="molecule type" value="Genomic_DNA"/>
</dbReference>
<dbReference type="Pfam" id="PF00115">
    <property type="entry name" value="COX1"/>
    <property type="match status" value="1"/>
</dbReference>
<reference evidence="3 4" key="1">
    <citation type="submission" date="2020-07" db="EMBL/GenBank/DDBJ databases">
        <authorList>
            <person name="Feng X."/>
        </authorList>
    </citation>
    <scope>NUCLEOTIDE SEQUENCE [LARGE SCALE GENOMIC DNA]</scope>
    <source>
        <strain evidence="3 4">JCM31066</strain>
    </source>
</reference>
<dbReference type="GO" id="GO:0004129">
    <property type="term" value="F:cytochrome-c oxidase activity"/>
    <property type="evidence" value="ECO:0007669"/>
    <property type="project" value="InterPro"/>
</dbReference>
<feature type="transmembrane region" description="Helical" evidence="1">
    <location>
        <begin position="504"/>
        <end position="530"/>
    </location>
</feature>
<feature type="transmembrane region" description="Helical" evidence="1">
    <location>
        <begin position="542"/>
        <end position="565"/>
    </location>
</feature>
<dbReference type="RefSeq" id="WP_185675942.1">
    <property type="nucleotide sequence ID" value="NZ_JACHVB010000035.1"/>
</dbReference>
<dbReference type="GO" id="GO:0020037">
    <property type="term" value="F:heme binding"/>
    <property type="evidence" value="ECO:0007669"/>
    <property type="project" value="InterPro"/>
</dbReference>
<feature type="transmembrane region" description="Helical" evidence="1">
    <location>
        <begin position="7"/>
        <end position="27"/>
    </location>
</feature>
<dbReference type="GO" id="GO:0009060">
    <property type="term" value="P:aerobic respiration"/>
    <property type="evidence" value="ECO:0007669"/>
    <property type="project" value="InterPro"/>
</dbReference>
<dbReference type="SUPFAM" id="SSF81442">
    <property type="entry name" value="Cytochrome c oxidase subunit I-like"/>
    <property type="match status" value="1"/>
</dbReference>
<dbReference type="PANTHER" id="PTHR10422">
    <property type="entry name" value="CYTOCHROME C OXIDASE SUBUNIT 1"/>
    <property type="match status" value="1"/>
</dbReference>
<evidence type="ECO:0000313" key="3">
    <source>
        <dbReference type="EMBL" id="MBC2594976.1"/>
    </source>
</evidence>
<dbReference type="InterPro" id="IPR036927">
    <property type="entry name" value="Cyt_c_oxase-like_su1_sf"/>
</dbReference>
<sequence>MKKNPYLKLWLVFAAVFIGSFAVLGYYGTEIYRKAPPYPEKIATPDGTVVTTSEQILKGQAVWQSIGGQQLGSVWGHGSYVAPDWSADWLHREILYFAERLSQRSYGKPFAQLTGGERAEIEQAVKDEYRTNTYDATTDTLTVSADRAAAIDAMNRYYAAIFGDAESFDADLKFLADGEMSPPELRDAYAIPAHTVKDADRQAAMNSFFFWAAWACGTERPTDGEVAAGDSDPITYTNNWPPEPLIKNQPSGSVVVWSVLSFVFLLAGVGALAWYYAVAKHREEPNSELPGSDPLLALSPTTSMRATLKYFWVVAALIVVQVILGAITAHYGVEGEGFYGFPLAEWLPYSVTRTWHTQLGIFWIATAWLATGLYMAPAVSGYEPKFQRTGVNLLFVCLLIIVLGTLFGTWYSTRQEMGLTASYWFGHQGLEYVDLGRFWQWFLFVGLFLWLGLMTRAMWPAFRQPGEHKNLLALFLISSLAIAGFYGAGLMYGQGSHYAMIEYWRWWVVHLWVEGFFEVFATVVIAFLFTRMGLLRTGLATAAVLFSCSIFLFGGIIGTFHHLYFTGTPTAVLALGSVFSAMEVVPLVLIGFEAYENLTLSRAKRWVSAYRWPIYFFVAVAFWNLVGAGLFGFLINPPIALYYMQGLNTTPVHGHTALFGVYGMLGIGLTLFCLKGLTQHKQWKTGTLKFAFWTLNWGLALMVLISVLPVGLLQTVASVDHGMWYARSAEFLQGPGMDTLRWLRVIGDTIFAVGILALGWFIAGLHFGWSVRSEDDPAFADEVSATSGH</sequence>
<keyword evidence="1" id="KW-0812">Transmembrane</keyword>
<evidence type="ECO:0000313" key="4">
    <source>
        <dbReference type="Proteomes" id="UP000546464"/>
    </source>
</evidence>
<keyword evidence="1" id="KW-0472">Membrane</keyword>
<protein>
    <submittedName>
        <fullName evidence="3">Nitric-oxide reductase large subunit</fullName>
    </submittedName>
</protein>
<organism evidence="3 4">
    <name type="scientific">Ruficoccus amylovorans</name>
    <dbReference type="NCBI Taxonomy" id="1804625"/>
    <lineage>
        <taxon>Bacteria</taxon>
        <taxon>Pseudomonadati</taxon>
        <taxon>Verrucomicrobiota</taxon>
        <taxon>Opitutia</taxon>
        <taxon>Puniceicoccales</taxon>
        <taxon>Cerasicoccaceae</taxon>
        <taxon>Ruficoccus</taxon>
    </lineage>
</organism>
<feature type="transmembrane region" description="Helical" evidence="1">
    <location>
        <begin position="310"/>
        <end position="333"/>
    </location>
</feature>
<evidence type="ECO:0000256" key="1">
    <source>
        <dbReference type="SAM" id="Phobius"/>
    </source>
</evidence>
<feature type="transmembrane region" description="Helical" evidence="1">
    <location>
        <begin position="471"/>
        <end position="492"/>
    </location>
</feature>
<evidence type="ECO:0000259" key="2">
    <source>
        <dbReference type="Pfam" id="PF22085"/>
    </source>
</evidence>
<feature type="transmembrane region" description="Helical" evidence="1">
    <location>
        <begin position="655"/>
        <end position="678"/>
    </location>
</feature>
<dbReference type="PANTHER" id="PTHR10422:SF38">
    <property type="entry name" value="CYTOCHROME B SUBUNIT OF NITRIC OXIDE REDUCTASE"/>
    <property type="match status" value="1"/>
</dbReference>
<feature type="transmembrane region" description="Helical" evidence="1">
    <location>
        <begin position="438"/>
        <end position="459"/>
    </location>
</feature>
<feature type="transmembrane region" description="Helical" evidence="1">
    <location>
        <begin position="360"/>
        <end position="379"/>
    </location>
</feature>
<feature type="transmembrane region" description="Helical" evidence="1">
    <location>
        <begin position="571"/>
        <end position="592"/>
    </location>
</feature>
<feature type="transmembrane region" description="Helical" evidence="1">
    <location>
        <begin position="612"/>
        <end position="635"/>
    </location>
</feature>
<feature type="transmembrane region" description="Helical" evidence="1">
    <location>
        <begin position="742"/>
        <end position="763"/>
    </location>
</feature>
<keyword evidence="1" id="KW-1133">Transmembrane helix</keyword>
<dbReference type="GO" id="GO:0016020">
    <property type="term" value="C:membrane"/>
    <property type="evidence" value="ECO:0007669"/>
    <property type="project" value="InterPro"/>
</dbReference>
<feature type="transmembrane region" description="Helical" evidence="1">
    <location>
        <begin position="391"/>
        <end position="411"/>
    </location>
</feature>
<comment type="caution">
    <text evidence="3">The sequence shown here is derived from an EMBL/GenBank/DDBJ whole genome shotgun (WGS) entry which is preliminary data.</text>
</comment>
<dbReference type="Gene3D" id="1.20.210.10">
    <property type="entry name" value="Cytochrome c oxidase-like, subunit I domain"/>
    <property type="match status" value="1"/>
</dbReference>
<feature type="domain" description="Nitric oxide reductase subunit B cytochrome c-like" evidence="2">
    <location>
        <begin position="39"/>
        <end position="242"/>
    </location>
</feature>
<feature type="transmembrane region" description="Helical" evidence="1">
    <location>
        <begin position="254"/>
        <end position="277"/>
    </location>
</feature>
<dbReference type="Proteomes" id="UP000546464">
    <property type="component" value="Unassembled WGS sequence"/>
</dbReference>
<name>A0A842HH77_9BACT</name>
<proteinExistence type="predicted"/>
<dbReference type="InterPro" id="IPR054309">
    <property type="entry name" value="NorB_cytochrome_c-like"/>
</dbReference>